<comment type="caution">
    <text evidence="2">The sequence shown here is derived from an EMBL/GenBank/DDBJ whole genome shotgun (WGS) entry which is preliminary data.</text>
</comment>
<keyword evidence="3" id="KW-1185">Reference proteome</keyword>
<proteinExistence type="predicted"/>
<dbReference type="InterPro" id="IPR051908">
    <property type="entry name" value="Ribosomal_N-acetyltransferase"/>
</dbReference>
<dbReference type="CDD" id="cd04301">
    <property type="entry name" value="NAT_SF"/>
    <property type="match status" value="1"/>
</dbReference>
<dbReference type="EMBL" id="JASNQZ010000007">
    <property type="protein sequence ID" value="KAL0955088.1"/>
    <property type="molecule type" value="Genomic_DNA"/>
</dbReference>
<dbReference type="PANTHER" id="PTHR43441">
    <property type="entry name" value="RIBOSOMAL-PROTEIN-SERINE ACETYLTRANSFERASE"/>
    <property type="match status" value="1"/>
</dbReference>
<dbReference type="PANTHER" id="PTHR43441:SF5">
    <property type="entry name" value="FAMILY ACETYLTRANSFERASE, PUTATIVE-RELATED"/>
    <property type="match status" value="1"/>
</dbReference>
<accession>A0ABR3JIB4</accession>
<evidence type="ECO:0000313" key="3">
    <source>
        <dbReference type="Proteomes" id="UP001556367"/>
    </source>
</evidence>
<name>A0ABR3JIB4_9AGAR</name>
<dbReference type="Pfam" id="PF13302">
    <property type="entry name" value="Acetyltransf_3"/>
    <property type="match status" value="1"/>
</dbReference>
<reference evidence="3" key="1">
    <citation type="submission" date="2024-06" db="EMBL/GenBank/DDBJ databases">
        <title>Multi-omics analyses provide insights into the biosynthesis of the anticancer antibiotic pleurotin in Hohenbuehelia grisea.</title>
        <authorList>
            <person name="Weaver J.A."/>
            <person name="Alberti F."/>
        </authorList>
    </citation>
    <scope>NUCLEOTIDE SEQUENCE [LARGE SCALE GENOMIC DNA]</scope>
    <source>
        <strain evidence="3">T-177</strain>
    </source>
</reference>
<dbReference type="Proteomes" id="UP001556367">
    <property type="component" value="Unassembled WGS sequence"/>
</dbReference>
<dbReference type="InterPro" id="IPR000182">
    <property type="entry name" value="GNAT_dom"/>
</dbReference>
<evidence type="ECO:0000259" key="1">
    <source>
        <dbReference type="PROSITE" id="PS51186"/>
    </source>
</evidence>
<evidence type="ECO:0000313" key="2">
    <source>
        <dbReference type="EMBL" id="KAL0955088.1"/>
    </source>
</evidence>
<protein>
    <recommendedName>
        <fullName evidence="1">N-acetyltransferase domain-containing protein</fullName>
    </recommendedName>
</protein>
<feature type="domain" description="N-acetyltransferase" evidence="1">
    <location>
        <begin position="73"/>
        <end position="229"/>
    </location>
</feature>
<gene>
    <name evidence="2" type="ORF">HGRIS_004005</name>
</gene>
<dbReference type="Gene3D" id="3.40.630.30">
    <property type="match status" value="1"/>
</dbReference>
<dbReference type="SUPFAM" id="SSF55729">
    <property type="entry name" value="Acyl-CoA N-acyltransferases (Nat)"/>
    <property type="match status" value="1"/>
</dbReference>
<dbReference type="InterPro" id="IPR016181">
    <property type="entry name" value="Acyl_CoA_acyltransferase"/>
</dbReference>
<organism evidence="2 3">
    <name type="scientific">Hohenbuehelia grisea</name>
    <dbReference type="NCBI Taxonomy" id="104357"/>
    <lineage>
        <taxon>Eukaryota</taxon>
        <taxon>Fungi</taxon>
        <taxon>Dikarya</taxon>
        <taxon>Basidiomycota</taxon>
        <taxon>Agaricomycotina</taxon>
        <taxon>Agaricomycetes</taxon>
        <taxon>Agaricomycetidae</taxon>
        <taxon>Agaricales</taxon>
        <taxon>Pleurotineae</taxon>
        <taxon>Pleurotaceae</taxon>
        <taxon>Hohenbuehelia</taxon>
    </lineage>
</organism>
<sequence length="265" mass="29623">MSFVNLYKPPQPKTFTTAPPAEPYDINFAYPLPLETFQTSKVKLTPFLPHVHADPFWTATVKALADSKDRRSVDVWRYMPWTLSHVEEMLPIVEDFRSSPEWIMFAVLDKQKLEGGAEEGDCVAGVVGLVGASHVSRIVEIGPVITLPAYQGQNFAKHAVGLLLRYVLDRETGQPGVVTPGLGFRRVQWTAHADNGASIRCAESLGFEREALVRWSWVLDETKEGRPVDCDGRGGRMGRNSTLLVLCWDDWENGVRDTVVKILES</sequence>
<dbReference type="PROSITE" id="PS51186">
    <property type="entry name" value="GNAT"/>
    <property type="match status" value="1"/>
</dbReference>